<feature type="non-terminal residue" evidence="1">
    <location>
        <position position="157"/>
    </location>
</feature>
<proteinExistence type="predicted"/>
<name>A0ABN7XKG8_GIGMA</name>
<dbReference type="EMBL" id="CAJVQB010150138">
    <property type="protein sequence ID" value="CAG8855507.1"/>
    <property type="molecule type" value="Genomic_DNA"/>
</dbReference>
<organism evidence="1 2">
    <name type="scientific">Gigaspora margarita</name>
    <dbReference type="NCBI Taxonomy" id="4874"/>
    <lineage>
        <taxon>Eukaryota</taxon>
        <taxon>Fungi</taxon>
        <taxon>Fungi incertae sedis</taxon>
        <taxon>Mucoromycota</taxon>
        <taxon>Glomeromycotina</taxon>
        <taxon>Glomeromycetes</taxon>
        <taxon>Diversisporales</taxon>
        <taxon>Gigasporaceae</taxon>
        <taxon>Gigaspora</taxon>
    </lineage>
</organism>
<dbReference type="Proteomes" id="UP000789901">
    <property type="component" value="Unassembled WGS sequence"/>
</dbReference>
<accession>A0ABN7XKG8</accession>
<sequence>QYDCWIILLLNANLPPDQRVKKENLMITAIIPGPKSPKNFNSFLQLLVDELKCLEAGISCYDELSQETFILRGHVLSWSGDIPALSKVMCVPARHVYFLLSPPKGYNGKIYNPNKLLMRSHTSYLQNIKALENKSKSEQYKIERETGVNGHSVLFEL</sequence>
<keyword evidence="2" id="KW-1185">Reference proteome</keyword>
<evidence type="ECO:0000313" key="2">
    <source>
        <dbReference type="Proteomes" id="UP000789901"/>
    </source>
</evidence>
<feature type="non-terminal residue" evidence="1">
    <location>
        <position position="1"/>
    </location>
</feature>
<evidence type="ECO:0000313" key="1">
    <source>
        <dbReference type="EMBL" id="CAG8855507.1"/>
    </source>
</evidence>
<reference evidence="1 2" key="1">
    <citation type="submission" date="2021-06" db="EMBL/GenBank/DDBJ databases">
        <authorList>
            <person name="Kallberg Y."/>
            <person name="Tangrot J."/>
            <person name="Rosling A."/>
        </authorList>
    </citation>
    <scope>NUCLEOTIDE SEQUENCE [LARGE SCALE GENOMIC DNA]</scope>
    <source>
        <strain evidence="1 2">120-4 pot B 10/14</strain>
    </source>
</reference>
<gene>
    <name evidence="1" type="ORF">GMARGA_LOCUS44328</name>
</gene>
<comment type="caution">
    <text evidence="1">The sequence shown here is derived from an EMBL/GenBank/DDBJ whole genome shotgun (WGS) entry which is preliminary data.</text>
</comment>
<dbReference type="Pfam" id="PF02992">
    <property type="entry name" value="Transposase_21"/>
    <property type="match status" value="1"/>
</dbReference>
<protein>
    <submittedName>
        <fullName evidence="1">46011_t:CDS:1</fullName>
    </submittedName>
</protein>
<dbReference type="InterPro" id="IPR004242">
    <property type="entry name" value="Transposase_21"/>
</dbReference>